<keyword evidence="14" id="KW-0496">Mitochondrion</keyword>
<dbReference type="GO" id="GO:0005802">
    <property type="term" value="C:trans-Golgi network"/>
    <property type="evidence" value="ECO:0007669"/>
    <property type="project" value="TreeGrafter"/>
</dbReference>
<dbReference type="OrthoDB" id="29460at2759"/>
<dbReference type="Pfam" id="PF09451">
    <property type="entry name" value="ATG27"/>
    <property type="match status" value="1"/>
</dbReference>
<keyword evidence="11 18" id="KW-1133">Transmembrane helix</keyword>
<dbReference type="SUPFAM" id="SSF50911">
    <property type="entry name" value="Mannose 6-phosphate receptor domain"/>
    <property type="match status" value="1"/>
</dbReference>
<evidence type="ECO:0000256" key="14">
    <source>
        <dbReference type="ARBA" id="ARBA00023128"/>
    </source>
</evidence>
<dbReference type="InterPro" id="IPR044865">
    <property type="entry name" value="MRH_dom"/>
</dbReference>
<evidence type="ECO:0000256" key="6">
    <source>
        <dbReference type="ARBA" id="ARBA00013776"/>
    </source>
</evidence>
<evidence type="ECO:0000256" key="15">
    <source>
        <dbReference type="ARBA" id="ARBA00023136"/>
    </source>
</evidence>
<keyword evidence="7" id="KW-0813">Transport</keyword>
<keyword evidence="16" id="KW-1015">Disulfide bond</keyword>
<evidence type="ECO:0000259" key="20">
    <source>
        <dbReference type="PROSITE" id="PS51914"/>
    </source>
</evidence>
<comment type="caution">
    <text evidence="21">The sequence shown here is derived from an EMBL/GenBank/DDBJ whole genome shotgun (WGS) entry which is preliminary data.</text>
</comment>
<evidence type="ECO:0000256" key="4">
    <source>
        <dbReference type="ARBA" id="ARBA00004472"/>
    </source>
</evidence>
<dbReference type="GO" id="GO:0000139">
    <property type="term" value="C:Golgi membrane"/>
    <property type="evidence" value="ECO:0007669"/>
    <property type="project" value="UniProtKB-SubCell"/>
</dbReference>
<evidence type="ECO:0000256" key="5">
    <source>
        <dbReference type="ARBA" id="ARBA00005363"/>
    </source>
</evidence>
<evidence type="ECO:0000256" key="11">
    <source>
        <dbReference type="ARBA" id="ARBA00022989"/>
    </source>
</evidence>
<feature type="signal peptide" evidence="19">
    <location>
        <begin position="1"/>
        <end position="19"/>
    </location>
</feature>
<keyword evidence="17" id="KW-0968">Cytoplasmic vesicle</keyword>
<dbReference type="Proteomes" id="UP000663879">
    <property type="component" value="Unassembled WGS sequence"/>
</dbReference>
<evidence type="ECO:0000256" key="3">
    <source>
        <dbReference type="ARBA" id="ARBA00004394"/>
    </source>
</evidence>
<evidence type="ECO:0000256" key="9">
    <source>
        <dbReference type="ARBA" id="ARBA00022729"/>
    </source>
</evidence>
<evidence type="ECO:0000313" key="21">
    <source>
        <dbReference type="EMBL" id="CAF0879738.1"/>
    </source>
</evidence>
<name>A0A813Y628_9BILA</name>
<evidence type="ECO:0000256" key="8">
    <source>
        <dbReference type="ARBA" id="ARBA00022692"/>
    </source>
</evidence>
<evidence type="ECO:0000256" key="18">
    <source>
        <dbReference type="SAM" id="Phobius"/>
    </source>
</evidence>
<keyword evidence="13" id="KW-0333">Golgi apparatus</keyword>
<dbReference type="AlphaFoldDB" id="A0A813Y628"/>
<evidence type="ECO:0000256" key="17">
    <source>
        <dbReference type="ARBA" id="ARBA00023329"/>
    </source>
</evidence>
<evidence type="ECO:0000256" key="1">
    <source>
        <dbReference type="ARBA" id="ARBA00004304"/>
    </source>
</evidence>
<evidence type="ECO:0000256" key="19">
    <source>
        <dbReference type="SAM" id="SignalP"/>
    </source>
</evidence>
<evidence type="ECO:0000256" key="2">
    <source>
        <dbReference type="ARBA" id="ARBA00004358"/>
    </source>
</evidence>
<comment type="similarity">
    <text evidence="5">Belongs to the ATG27 family.</text>
</comment>
<dbReference type="PROSITE" id="PS51914">
    <property type="entry name" value="MRH"/>
    <property type="match status" value="1"/>
</dbReference>
<protein>
    <recommendedName>
        <fullName evidence="6">Autophagy-related protein 27</fullName>
    </recommendedName>
</protein>
<proteinExistence type="inferred from homology"/>
<keyword evidence="15 18" id="KW-0472">Membrane</keyword>
<evidence type="ECO:0000256" key="10">
    <source>
        <dbReference type="ARBA" id="ARBA00022927"/>
    </source>
</evidence>
<accession>A0A813Y628</accession>
<evidence type="ECO:0000256" key="12">
    <source>
        <dbReference type="ARBA" id="ARBA00023006"/>
    </source>
</evidence>
<evidence type="ECO:0000256" key="16">
    <source>
        <dbReference type="ARBA" id="ARBA00023157"/>
    </source>
</evidence>
<keyword evidence="8 18" id="KW-0812">Transmembrane</keyword>
<dbReference type="InterPro" id="IPR009011">
    <property type="entry name" value="Man6P_isomerase_rcpt-bd_dom_sf"/>
</dbReference>
<organism evidence="21 22">
    <name type="scientific">Brachionus calyciflorus</name>
    <dbReference type="NCBI Taxonomy" id="104777"/>
    <lineage>
        <taxon>Eukaryota</taxon>
        <taxon>Metazoa</taxon>
        <taxon>Spiralia</taxon>
        <taxon>Gnathifera</taxon>
        <taxon>Rotifera</taxon>
        <taxon>Eurotatoria</taxon>
        <taxon>Monogononta</taxon>
        <taxon>Pseudotrocha</taxon>
        <taxon>Ploima</taxon>
        <taxon>Brachionidae</taxon>
        <taxon>Brachionus</taxon>
    </lineage>
</organism>
<keyword evidence="10" id="KW-0653">Protein transport</keyword>
<evidence type="ECO:0000256" key="13">
    <source>
        <dbReference type="ARBA" id="ARBA00023034"/>
    </source>
</evidence>
<evidence type="ECO:0000256" key="7">
    <source>
        <dbReference type="ARBA" id="ARBA00022448"/>
    </source>
</evidence>
<feature type="domain" description="MRH" evidence="20">
    <location>
        <begin position="37"/>
        <end position="165"/>
    </location>
</feature>
<keyword evidence="22" id="KW-1185">Reference proteome</keyword>
<keyword evidence="9 19" id="KW-0732">Signal</keyword>
<dbReference type="EMBL" id="CAJNOC010001630">
    <property type="protein sequence ID" value="CAF0879738.1"/>
    <property type="molecule type" value="Genomic_DNA"/>
</dbReference>
<evidence type="ECO:0000313" key="22">
    <source>
        <dbReference type="Proteomes" id="UP000663879"/>
    </source>
</evidence>
<gene>
    <name evidence="21" type="ORF">OXX778_LOCUS10352</name>
</gene>
<comment type="subcellular location">
    <subcellularLocation>
        <location evidence="2">Cytoplasmic vesicle membrane</location>
        <topology evidence="2">Single-pass type I membrane protein</topology>
    </subcellularLocation>
    <subcellularLocation>
        <location evidence="3">Golgi apparatus membrane</location>
    </subcellularLocation>
    <subcellularLocation>
        <location evidence="1">Mitochondrion membrane</location>
        <topology evidence="1">Single-pass membrane protein</topology>
    </subcellularLocation>
    <subcellularLocation>
        <location evidence="4">Preautophagosomal structure membrane</location>
        <topology evidence="4">Single-pass type I membrane protein</topology>
    </subcellularLocation>
</comment>
<dbReference type="InterPro" id="IPR018939">
    <property type="entry name" value="Autophagy-rel_prot_27"/>
</dbReference>
<dbReference type="GO" id="GO:0010008">
    <property type="term" value="C:endosome membrane"/>
    <property type="evidence" value="ECO:0007669"/>
    <property type="project" value="UniProtKB-SubCell"/>
</dbReference>
<keyword evidence="12" id="KW-0072">Autophagy</keyword>
<sequence>MKNLSLVIILCFSFLKTNAFISKRSDIIQNIKVEKLSNCIAKLDDGSIIDLSSLDNPSDPLSTLDDTKKFEFEYNPCSPIVCDPNSLKTSAVCQKQLNSHLEYNCGDQSTAAFSFQDSLIITYKSASRTSIVICECSDDQKLDYLSEGPKQKYQLKLSSPCCCPDKCSGKKPSKGGNGLSLGSILMIIFFSILIVYIAGGFIFLKFVQKKSGTEAIPNYEFWASVPGDFKAGVSFTVSKFRGQQNSYSQI</sequence>
<feature type="chain" id="PRO_5032702558" description="Autophagy-related protein 27" evidence="19">
    <location>
        <begin position="20"/>
        <end position="250"/>
    </location>
</feature>
<dbReference type="PANTHER" id="PTHR15071:SF0">
    <property type="entry name" value="MANNOSE 6-PHOSPHATE RECEPTOR-LIKE PROTEIN 1"/>
    <property type="match status" value="1"/>
</dbReference>
<dbReference type="PANTHER" id="PTHR15071">
    <property type="entry name" value="MANNOSE-6-PHOSPHATE RECEPTOR FAMILY MEMBER"/>
    <property type="match status" value="1"/>
</dbReference>
<dbReference type="Gene3D" id="2.70.130.10">
    <property type="entry name" value="Mannose-6-phosphate receptor binding domain"/>
    <property type="match status" value="1"/>
</dbReference>
<reference evidence="21" key="1">
    <citation type="submission" date="2021-02" db="EMBL/GenBank/DDBJ databases">
        <authorList>
            <person name="Nowell W R."/>
        </authorList>
    </citation>
    <scope>NUCLEOTIDE SEQUENCE</scope>
    <source>
        <strain evidence="21">Ploen Becks lab</strain>
    </source>
</reference>
<feature type="transmembrane region" description="Helical" evidence="18">
    <location>
        <begin position="181"/>
        <end position="204"/>
    </location>
</feature>